<evidence type="ECO:0000313" key="1">
    <source>
        <dbReference type="EMBL" id="CAL1262912.1"/>
    </source>
</evidence>
<comment type="caution">
    <text evidence="1">The sequence shown here is derived from an EMBL/GenBank/DDBJ whole genome shotgun (WGS) entry which is preliminary data.</text>
</comment>
<protein>
    <submittedName>
        <fullName evidence="1">Uncharacterized protein</fullName>
    </submittedName>
</protein>
<dbReference type="Proteomes" id="UP001497382">
    <property type="component" value="Unassembled WGS sequence"/>
</dbReference>
<gene>
    <name evidence="1" type="ORF">LARSCL_LOCUS1268</name>
</gene>
<organism evidence="1 2">
    <name type="scientific">Larinioides sclopetarius</name>
    <dbReference type="NCBI Taxonomy" id="280406"/>
    <lineage>
        <taxon>Eukaryota</taxon>
        <taxon>Metazoa</taxon>
        <taxon>Ecdysozoa</taxon>
        <taxon>Arthropoda</taxon>
        <taxon>Chelicerata</taxon>
        <taxon>Arachnida</taxon>
        <taxon>Araneae</taxon>
        <taxon>Araneomorphae</taxon>
        <taxon>Entelegynae</taxon>
        <taxon>Araneoidea</taxon>
        <taxon>Araneidae</taxon>
        <taxon>Larinioides</taxon>
    </lineage>
</organism>
<proteinExistence type="predicted"/>
<dbReference type="EMBL" id="CAXIEN010000007">
    <property type="protein sequence ID" value="CAL1262912.1"/>
    <property type="molecule type" value="Genomic_DNA"/>
</dbReference>
<dbReference type="AlphaFoldDB" id="A0AAV1YY92"/>
<evidence type="ECO:0000313" key="2">
    <source>
        <dbReference type="Proteomes" id="UP001497382"/>
    </source>
</evidence>
<sequence>MLNCFRKVSCPFLLENINLPKTWQKNDYYFAIEVYRMCCFNLCIEKKHSS</sequence>
<reference evidence="1 2" key="1">
    <citation type="submission" date="2024-04" db="EMBL/GenBank/DDBJ databases">
        <authorList>
            <person name="Rising A."/>
            <person name="Reimegard J."/>
            <person name="Sonavane S."/>
            <person name="Akerstrom W."/>
            <person name="Nylinder S."/>
            <person name="Hedman E."/>
            <person name="Kallberg Y."/>
        </authorList>
    </citation>
    <scope>NUCLEOTIDE SEQUENCE [LARGE SCALE GENOMIC DNA]</scope>
</reference>
<name>A0AAV1YY92_9ARAC</name>
<keyword evidence="2" id="KW-1185">Reference proteome</keyword>
<accession>A0AAV1YY92</accession>